<feature type="domain" description="RNA-binding S4" evidence="6">
    <location>
        <begin position="39"/>
        <end position="103"/>
    </location>
</feature>
<dbReference type="Pfam" id="PF01479">
    <property type="entry name" value="S4"/>
    <property type="match status" value="1"/>
</dbReference>
<dbReference type="Gene3D" id="3.30.2350.10">
    <property type="entry name" value="Pseudouridine synthase"/>
    <property type="match status" value="1"/>
</dbReference>
<dbReference type="CDD" id="cd02869">
    <property type="entry name" value="PseudoU_synth_RluA_like"/>
    <property type="match status" value="1"/>
</dbReference>
<dbReference type="InterPro" id="IPR036986">
    <property type="entry name" value="S4_RNA-bd_sf"/>
</dbReference>
<evidence type="ECO:0000259" key="6">
    <source>
        <dbReference type="SMART" id="SM00363"/>
    </source>
</evidence>
<evidence type="ECO:0000256" key="1">
    <source>
        <dbReference type="ARBA" id="ARBA00010876"/>
    </source>
</evidence>
<comment type="function">
    <text evidence="5">Responsible for synthesis of pseudouridine from uracil.</text>
</comment>
<evidence type="ECO:0000256" key="2">
    <source>
        <dbReference type="ARBA" id="ARBA00023235"/>
    </source>
</evidence>
<dbReference type="GO" id="GO:0120159">
    <property type="term" value="F:rRNA pseudouridine synthase activity"/>
    <property type="evidence" value="ECO:0007669"/>
    <property type="project" value="UniProtKB-ARBA"/>
</dbReference>
<keyword evidence="4" id="KW-0694">RNA-binding</keyword>
<evidence type="ECO:0000313" key="9">
    <source>
        <dbReference type="Proteomes" id="UP000221734"/>
    </source>
</evidence>
<organism evidence="8 9">
    <name type="scientific">Kuenenia stuttgartiensis</name>
    <dbReference type="NCBI Taxonomy" id="174633"/>
    <lineage>
        <taxon>Bacteria</taxon>
        <taxon>Pseudomonadati</taxon>
        <taxon>Planctomycetota</taxon>
        <taxon>Candidatus Brocadiia</taxon>
        <taxon>Candidatus Brocadiales</taxon>
        <taxon>Candidatus Brocadiaceae</taxon>
        <taxon>Candidatus Kuenenia</taxon>
    </lineage>
</organism>
<evidence type="ECO:0000313" key="8">
    <source>
        <dbReference type="EMBL" id="SOH05803.1"/>
    </source>
</evidence>
<dbReference type="InterPro" id="IPR002942">
    <property type="entry name" value="S4_RNA-bd"/>
</dbReference>
<reference evidence="7 10" key="3">
    <citation type="submission" date="2020-02" db="EMBL/GenBank/DDBJ databases">
        <title>Newly sequenced genome of strain CSTR1 showed variability in Candidatus Kuenenia stuttgartiensis genomes.</title>
        <authorList>
            <person name="Ding C."/>
            <person name="Adrian L."/>
        </authorList>
    </citation>
    <scope>NUCLEOTIDE SEQUENCE [LARGE SCALE GENOMIC DNA]</scope>
    <source>
        <strain evidence="7 10">CSTR1</strain>
    </source>
</reference>
<dbReference type="GO" id="GO:0003723">
    <property type="term" value="F:RNA binding"/>
    <property type="evidence" value="ECO:0007669"/>
    <property type="project" value="UniProtKB-KW"/>
</dbReference>
<gene>
    <name evidence="8" type="primary">rluD</name>
    <name evidence="7" type="synonym">ylyB</name>
    <name evidence="7" type="ORF">KsCSTR_37290</name>
    <name evidence="8" type="ORF">KSMBR1_3327</name>
</gene>
<accession>A0A2C9CJQ7</accession>
<comment type="catalytic activity">
    <reaction evidence="5">
        <text>a uridine in RNA = a pseudouridine in RNA</text>
        <dbReference type="Rhea" id="RHEA:48348"/>
        <dbReference type="Rhea" id="RHEA-COMP:12068"/>
        <dbReference type="Rhea" id="RHEA-COMP:12069"/>
        <dbReference type="ChEBI" id="CHEBI:65314"/>
        <dbReference type="ChEBI" id="CHEBI:65315"/>
    </reaction>
</comment>
<dbReference type="Proteomes" id="UP000221734">
    <property type="component" value="Chromosome Kuenenia_stuttgartiensis_MBR1"/>
</dbReference>
<dbReference type="EMBL" id="CP049055">
    <property type="protein sequence ID" value="QII13108.1"/>
    <property type="molecule type" value="Genomic_DNA"/>
</dbReference>
<dbReference type="PROSITE" id="PS50889">
    <property type="entry name" value="S4"/>
    <property type="match status" value="1"/>
</dbReference>
<evidence type="ECO:0000313" key="10">
    <source>
        <dbReference type="Proteomes" id="UP000501926"/>
    </source>
</evidence>
<comment type="similarity">
    <text evidence="1 5">Belongs to the pseudouridine synthase RluA family.</text>
</comment>
<sequence length="348" mass="39472">MGVSFAVPFIGNQINIMLQESQAHVKEVTLEIKRVGESKRIDRFISSRFPDLSRTYIQKLVKEGAIVVNGNVVKSSYFIKKGDVISATVPVPEETKITPEDIPLNIIYEDDYLMLINKPYDMVVHPAGGHPSGTLVNAVTFYCQNLSQINGPLKAGIVHRLDRDTSGVMLVIKSDAVHSHIAMQFEKRLVKKEYFAVVEGEVAFDSNEINMPIGRHRVDRQKMAVRRDTGKNATSVYEVIERFRGYTLVKIMPKTGRTHQIRVHMQAIGHPVVADEMYSKYNACFRSDLLGKERAPDEGSIIERQALHAHRIEFFHPILNKQMAFQVDMAEDISFLVSALRELRPLRK</sequence>
<dbReference type="NCBIfam" id="TIGR00005">
    <property type="entry name" value="rluA_subfam"/>
    <property type="match status" value="1"/>
</dbReference>
<dbReference type="PANTHER" id="PTHR21600">
    <property type="entry name" value="MITOCHONDRIAL RNA PSEUDOURIDINE SYNTHASE"/>
    <property type="match status" value="1"/>
</dbReference>
<evidence type="ECO:0000313" key="7">
    <source>
        <dbReference type="EMBL" id="QII13108.1"/>
    </source>
</evidence>
<dbReference type="OrthoDB" id="9784108at2"/>
<dbReference type="RefSeq" id="WP_157820681.1">
    <property type="nucleotide sequence ID" value="NZ_OCTL01000035.1"/>
</dbReference>
<keyword evidence="2 5" id="KW-0413">Isomerase</keyword>
<name>A0A2C9CJQ7_KUEST</name>
<reference evidence="9" key="1">
    <citation type="submission" date="2017-10" db="EMBL/GenBank/DDBJ databases">
        <authorList>
            <person name="Frank J."/>
        </authorList>
    </citation>
    <scope>NUCLEOTIDE SEQUENCE [LARGE SCALE GENOMIC DNA]</scope>
</reference>
<dbReference type="SMART" id="SM00363">
    <property type="entry name" value="S4"/>
    <property type="match status" value="1"/>
</dbReference>
<dbReference type="Gene3D" id="3.10.290.10">
    <property type="entry name" value="RNA-binding S4 domain"/>
    <property type="match status" value="1"/>
</dbReference>
<feature type="active site" evidence="3">
    <location>
        <position position="162"/>
    </location>
</feature>
<evidence type="ECO:0000256" key="3">
    <source>
        <dbReference type="PIRSR" id="PIRSR606225-1"/>
    </source>
</evidence>
<dbReference type="EMBL" id="LT934425">
    <property type="protein sequence ID" value="SOH05803.1"/>
    <property type="molecule type" value="Genomic_DNA"/>
</dbReference>
<dbReference type="InterPro" id="IPR020103">
    <property type="entry name" value="PsdUridine_synth_cat_dom_sf"/>
</dbReference>
<dbReference type="Pfam" id="PF00849">
    <property type="entry name" value="PseudoU_synth_2"/>
    <property type="match status" value="1"/>
</dbReference>
<keyword evidence="9" id="KW-1185">Reference proteome</keyword>
<dbReference type="InterPro" id="IPR006225">
    <property type="entry name" value="PsdUridine_synth_RluC/D"/>
</dbReference>
<evidence type="ECO:0000256" key="4">
    <source>
        <dbReference type="PROSITE-ProRule" id="PRU00182"/>
    </source>
</evidence>
<proteinExistence type="inferred from homology"/>
<protein>
    <recommendedName>
        <fullName evidence="5">Pseudouridine synthase</fullName>
        <ecNumber evidence="5">5.4.99.-</ecNumber>
    </recommendedName>
</protein>
<dbReference type="Proteomes" id="UP000501926">
    <property type="component" value="Chromosome"/>
</dbReference>
<evidence type="ECO:0000256" key="5">
    <source>
        <dbReference type="RuleBase" id="RU362028"/>
    </source>
</evidence>
<dbReference type="SUPFAM" id="SSF55120">
    <property type="entry name" value="Pseudouridine synthase"/>
    <property type="match status" value="1"/>
</dbReference>
<reference evidence="8" key="2">
    <citation type="submission" date="2017-10" db="EMBL/GenBank/DDBJ databases">
        <authorList>
            <person name="Banno H."/>
            <person name="Chua N.-H."/>
        </authorList>
    </citation>
    <scope>NUCLEOTIDE SEQUENCE [LARGE SCALE GENOMIC DNA]</scope>
    <source>
        <strain evidence="8">Kuenenia_mbr1_ru-nijmegen</strain>
    </source>
</reference>
<dbReference type="AlphaFoldDB" id="A0A2C9CJQ7"/>
<dbReference type="InterPro" id="IPR050188">
    <property type="entry name" value="RluA_PseudoU_synthase"/>
</dbReference>
<dbReference type="GO" id="GO:0000455">
    <property type="term" value="P:enzyme-directed rRNA pseudouridine synthesis"/>
    <property type="evidence" value="ECO:0007669"/>
    <property type="project" value="UniProtKB-ARBA"/>
</dbReference>
<dbReference type="PANTHER" id="PTHR21600:SF44">
    <property type="entry name" value="RIBOSOMAL LARGE SUBUNIT PSEUDOURIDINE SYNTHASE D"/>
    <property type="match status" value="1"/>
</dbReference>
<dbReference type="EC" id="5.4.99.-" evidence="5"/>
<dbReference type="KEGG" id="kst:KSMBR1_3327"/>
<dbReference type="CDD" id="cd00165">
    <property type="entry name" value="S4"/>
    <property type="match status" value="1"/>
</dbReference>
<dbReference type="InterPro" id="IPR006145">
    <property type="entry name" value="PsdUridine_synth_RsuA/RluA"/>
</dbReference>
<dbReference type="SUPFAM" id="SSF55174">
    <property type="entry name" value="Alpha-L RNA-binding motif"/>
    <property type="match status" value="1"/>
</dbReference>